<evidence type="ECO:0000313" key="1">
    <source>
        <dbReference type="EMBL" id="NER13043.1"/>
    </source>
</evidence>
<dbReference type="EMBL" id="JAABOO010000001">
    <property type="protein sequence ID" value="NER13043.1"/>
    <property type="molecule type" value="Genomic_DNA"/>
</dbReference>
<evidence type="ECO:0008006" key="3">
    <source>
        <dbReference type="Google" id="ProtNLM"/>
    </source>
</evidence>
<evidence type="ECO:0000313" key="2">
    <source>
        <dbReference type="Proteomes" id="UP000468581"/>
    </source>
</evidence>
<dbReference type="RefSeq" id="WP_163606046.1">
    <property type="nucleotide sequence ID" value="NZ_JAABOO010000001.1"/>
</dbReference>
<gene>
    <name evidence="1" type="ORF">GWK08_06305</name>
</gene>
<dbReference type="AlphaFoldDB" id="A0A6P0UQ85"/>
<keyword evidence="2" id="KW-1185">Reference proteome</keyword>
<protein>
    <recommendedName>
        <fullName evidence="3">DUF3575 domain-containing protein</fullName>
    </recommendedName>
</protein>
<dbReference type="Proteomes" id="UP000468581">
    <property type="component" value="Unassembled WGS sequence"/>
</dbReference>
<accession>A0A6P0UQ85</accession>
<organism evidence="1 2">
    <name type="scientific">Leptobacterium flavescens</name>
    <dbReference type="NCBI Taxonomy" id="472055"/>
    <lineage>
        <taxon>Bacteria</taxon>
        <taxon>Pseudomonadati</taxon>
        <taxon>Bacteroidota</taxon>
        <taxon>Flavobacteriia</taxon>
        <taxon>Flavobacteriales</taxon>
        <taxon>Flavobacteriaceae</taxon>
        <taxon>Leptobacterium</taxon>
    </lineage>
</organism>
<reference evidence="1 2" key="1">
    <citation type="submission" date="2020-01" db="EMBL/GenBank/DDBJ databases">
        <title>Leptobacterium flavescens.</title>
        <authorList>
            <person name="Wang G."/>
        </authorList>
    </citation>
    <scope>NUCLEOTIDE SEQUENCE [LARGE SCALE GENOMIC DNA]</scope>
    <source>
        <strain evidence="1 2">KCTC 22160</strain>
    </source>
</reference>
<name>A0A6P0UQ85_9FLAO</name>
<sequence>MLIKKSLFRKSCFRIPPLLIILLYSFSTVTLSSQVVSLGLDPKNALFGSDVNDPDLNLLIRVFFQDRKFEATALFESFEAIGYQNWGLGFGRTIKPFKKTDMEIAPGIEGGLIIKDHNFGFLSYGFNTDIRYYFNSFSGLSLLLNLERRTDLGVLYNDKKFIFSVYLNLMIRFKTGKNFKKERF</sequence>
<proteinExistence type="predicted"/>
<comment type="caution">
    <text evidence="1">The sequence shown here is derived from an EMBL/GenBank/DDBJ whole genome shotgun (WGS) entry which is preliminary data.</text>
</comment>